<reference evidence="1 2" key="1">
    <citation type="submission" date="2016-10" db="EMBL/GenBank/DDBJ databases">
        <authorList>
            <person name="de Groot N.N."/>
        </authorList>
    </citation>
    <scope>NUCLEOTIDE SEQUENCE [LARGE SCALE GENOMIC DNA]</scope>
    <source>
        <strain evidence="1 2">DSM 22012</strain>
    </source>
</reference>
<evidence type="ECO:0000313" key="1">
    <source>
        <dbReference type="EMBL" id="SEG89643.1"/>
    </source>
</evidence>
<dbReference type="Proteomes" id="UP000236745">
    <property type="component" value="Unassembled WGS sequence"/>
</dbReference>
<dbReference type="EMBL" id="FNVQ01000015">
    <property type="protein sequence ID" value="SEG89643.1"/>
    <property type="molecule type" value="Genomic_DNA"/>
</dbReference>
<organism evidence="1 2">
    <name type="scientific">Marinobacterium lutimaris</name>
    <dbReference type="NCBI Taxonomy" id="568106"/>
    <lineage>
        <taxon>Bacteria</taxon>
        <taxon>Pseudomonadati</taxon>
        <taxon>Pseudomonadota</taxon>
        <taxon>Gammaproteobacteria</taxon>
        <taxon>Oceanospirillales</taxon>
        <taxon>Oceanospirillaceae</taxon>
        <taxon>Marinobacterium</taxon>
    </lineage>
</organism>
<evidence type="ECO:0000313" key="2">
    <source>
        <dbReference type="Proteomes" id="UP000236745"/>
    </source>
</evidence>
<gene>
    <name evidence="1" type="ORF">SAMN05444390_1151</name>
</gene>
<name>A0A1H6DY15_9GAMM</name>
<keyword evidence="2" id="KW-1185">Reference proteome</keyword>
<dbReference type="AlphaFoldDB" id="A0A1H6DY15"/>
<protein>
    <submittedName>
        <fullName evidence="1">Uncharacterized protein</fullName>
    </submittedName>
</protein>
<proteinExistence type="predicted"/>
<accession>A0A1H6DY15</accession>
<feature type="non-terminal residue" evidence="1">
    <location>
        <position position="71"/>
    </location>
</feature>
<dbReference type="RefSeq" id="WP_235009272.1">
    <property type="nucleotide sequence ID" value="NZ_FNVQ01000015.1"/>
</dbReference>
<sequence>MASTDPVKLPAINSQKEVCCFCRVSDTQGHTKYLSRTSAGCSGSMIPDTDLGGTVATEGEVFNGKTASFVF</sequence>